<dbReference type="EMBL" id="WHWC01000011">
    <property type="protein sequence ID" value="KAG8374259.1"/>
    <property type="molecule type" value="Genomic_DNA"/>
</dbReference>
<dbReference type="Proteomes" id="UP000826271">
    <property type="component" value="Unassembled WGS sequence"/>
</dbReference>
<dbReference type="InterPro" id="IPR045882">
    <property type="entry name" value="GPT1/2"/>
</dbReference>
<feature type="region of interest" description="Disordered" evidence="1">
    <location>
        <begin position="286"/>
        <end position="392"/>
    </location>
</feature>
<sequence>MDEDQKIEIEFKIRGVTNENQFSEDVVDFDNELPGAVDAEKDVSIGLDINNRLPELHESMEPERTQRNRRYNLRKSLAWDSAFFTSAGVLDPEELSCMMTGLDKSEKKLLPGIEEDVTGSTESITTLGSDHLTLETHEDDDLFLDIRASIQRSSKKASNLKNSSSKTGAIEVDSKAISSLKKEDLSSQNKNPKPGFKKTGSLQTVRMSKCQPKQNIAKLGSGKAIKQDSGPSQMKSTSKIGETNSILPKPPKAISKSISTSTTTLKRDSIGTGRIKVECGSSKLGTTVSAKGVQPPKVSALSGVRRALPKPTVSSKSSFSGSSTTSKVQPLRSSTSSDSSSGISSGTPIKSSLMTARRNPVKSGNVGKAPVGSTSKTPSRAALKNKPSPSTLSAHLMSTQISQSVSPASSISEWSSASSSSSSMAYQRSNISRISLDASSCKSIDGGIVHLDMRNHSADQTADGDESKGVNLHGKIPKKSSTQTGSLQATVKPSGLRMPSPKIGFFDGVKSSNRTPNGPAPSGLQTVFPKNGAAINSPARSSNVKLKSTKVPTARTVTSLGGVKADFAKATSSPSLQEKSHASVSDSCISTDVKDSPSLCLEVKGNANGESCQKEEKTQVEDGVKQVVGAGTGAIIKQNSGDLNNEMDLNMKKDISTGDIKIASVEGTQDGVLFNQNHHINNNNSSIYVANDKENSHEGEAITGDIDTNVSGLKYELLSDVSDIALPCPGTIASESTANRAPFAPKNIVCNNECINMSKELATQVAEKTAFALDSSERKENSS</sequence>
<feature type="compositionally biased region" description="Polar residues" evidence="1">
    <location>
        <begin position="200"/>
        <end position="214"/>
    </location>
</feature>
<proteinExistence type="predicted"/>
<gene>
    <name evidence="2" type="ORF">BUALT_Bualt11G0113000</name>
</gene>
<feature type="compositionally biased region" description="Low complexity" evidence="1">
    <location>
        <begin position="252"/>
        <end position="264"/>
    </location>
</feature>
<comment type="caution">
    <text evidence="2">The sequence shown here is derived from an EMBL/GenBank/DDBJ whole genome shotgun (WGS) entry which is preliminary data.</text>
</comment>
<feature type="compositionally biased region" description="Polar residues" evidence="1">
    <location>
        <begin position="479"/>
        <end position="491"/>
    </location>
</feature>
<dbReference type="PANTHER" id="PTHR33737">
    <property type="entry name" value="OS05G0121800 PROTEIN"/>
    <property type="match status" value="1"/>
</dbReference>
<accession>A0AAV6WVY4</accession>
<evidence type="ECO:0000313" key="2">
    <source>
        <dbReference type="EMBL" id="KAG8374259.1"/>
    </source>
</evidence>
<dbReference type="PANTHER" id="PTHR33737:SF2">
    <property type="entry name" value="OS12G0102700 PROTEIN"/>
    <property type="match status" value="1"/>
</dbReference>
<protein>
    <submittedName>
        <fullName evidence="2">Uncharacterized protein</fullName>
    </submittedName>
</protein>
<reference evidence="2" key="1">
    <citation type="submission" date="2019-10" db="EMBL/GenBank/DDBJ databases">
        <authorList>
            <person name="Zhang R."/>
            <person name="Pan Y."/>
            <person name="Wang J."/>
            <person name="Ma R."/>
            <person name="Yu S."/>
        </authorList>
    </citation>
    <scope>NUCLEOTIDE SEQUENCE</scope>
    <source>
        <strain evidence="2">LA-IB0</strain>
        <tissue evidence="2">Leaf</tissue>
    </source>
</reference>
<dbReference type="GO" id="GO:0008017">
    <property type="term" value="F:microtubule binding"/>
    <property type="evidence" value="ECO:0007669"/>
    <property type="project" value="InterPro"/>
</dbReference>
<evidence type="ECO:0000313" key="3">
    <source>
        <dbReference type="Proteomes" id="UP000826271"/>
    </source>
</evidence>
<feature type="compositionally biased region" description="Low complexity" evidence="1">
    <location>
        <begin position="310"/>
        <end position="352"/>
    </location>
</feature>
<evidence type="ECO:0000256" key="1">
    <source>
        <dbReference type="SAM" id="MobiDB-lite"/>
    </source>
</evidence>
<feature type="compositionally biased region" description="Polar residues" evidence="1">
    <location>
        <begin position="229"/>
        <end position="244"/>
    </location>
</feature>
<keyword evidence="3" id="KW-1185">Reference proteome</keyword>
<feature type="region of interest" description="Disordered" evidence="1">
    <location>
        <begin position="180"/>
        <end position="266"/>
    </location>
</feature>
<organism evidence="2 3">
    <name type="scientific">Buddleja alternifolia</name>
    <dbReference type="NCBI Taxonomy" id="168488"/>
    <lineage>
        <taxon>Eukaryota</taxon>
        <taxon>Viridiplantae</taxon>
        <taxon>Streptophyta</taxon>
        <taxon>Embryophyta</taxon>
        <taxon>Tracheophyta</taxon>
        <taxon>Spermatophyta</taxon>
        <taxon>Magnoliopsida</taxon>
        <taxon>eudicotyledons</taxon>
        <taxon>Gunneridae</taxon>
        <taxon>Pentapetalae</taxon>
        <taxon>asterids</taxon>
        <taxon>lamiids</taxon>
        <taxon>Lamiales</taxon>
        <taxon>Scrophulariaceae</taxon>
        <taxon>Buddlejeae</taxon>
        <taxon>Buddleja</taxon>
    </lineage>
</organism>
<feature type="region of interest" description="Disordered" evidence="1">
    <location>
        <begin position="458"/>
        <end position="500"/>
    </location>
</feature>
<name>A0AAV6WVY4_9LAMI</name>
<dbReference type="AlphaFoldDB" id="A0AAV6WVY4"/>